<protein>
    <submittedName>
        <fullName evidence="3">Kinase-like domain-containing protein</fullName>
    </submittedName>
</protein>
<keyword evidence="3" id="KW-0808">Transferase</keyword>
<dbReference type="InterPro" id="IPR011009">
    <property type="entry name" value="Kinase-like_dom_sf"/>
</dbReference>
<dbReference type="Pfam" id="PF01636">
    <property type="entry name" value="APH"/>
    <property type="match status" value="1"/>
</dbReference>
<dbReference type="Gene3D" id="3.90.1200.10">
    <property type="match status" value="1"/>
</dbReference>
<evidence type="ECO:0000256" key="1">
    <source>
        <dbReference type="SAM" id="MobiDB-lite"/>
    </source>
</evidence>
<dbReference type="GO" id="GO:0016301">
    <property type="term" value="F:kinase activity"/>
    <property type="evidence" value="ECO:0007669"/>
    <property type="project" value="UniProtKB-KW"/>
</dbReference>
<accession>A0A5N6Z3F8</accession>
<keyword evidence="3" id="KW-0418">Kinase</keyword>
<dbReference type="EMBL" id="ML739138">
    <property type="protein sequence ID" value="KAE8352201.1"/>
    <property type="molecule type" value="Genomic_DNA"/>
</dbReference>
<dbReference type="InterPro" id="IPR051678">
    <property type="entry name" value="AGP_Transferase"/>
</dbReference>
<sequence>MSIQSEEPLQKETQMILETLGSLTSDARHDEIWGTDLNEGEPRVVRTIVQKFLQQNAIIPSLQVPKTSSSLAKTLLWRRRATPRALMDQAKSILPELGLFYITKSHERCILWATIDEMTMRGFSSLHDDLSKFAGIRDLGVAAMELLATLLLSQAADKDGKLDQVASCVLEFRLHQKPGGRPGYTSFRSYVRKALRDLVALIPSHYPCLFDKTYIISPSHEYLASFDIAEYLQRNTLLLEKPEDLALHLGSDIPSKYGGSGRPLAEVNCLKQVRLDTEDQKIIRNAPGVEEKGDSSTTDRKTFHEQTSQLRGSSDSQQSESASKQPDLRLIYSEVIGAPTIILDPEDLKDAEDLIPNKMGAHLAWADTNMLVKFGHGVRLAEAEALHLVSTRTTIPVPQLLSAYILDGTGYIIMSYEHGTPFEKYWDGASQSEQQRLLAQLADYVQQMREIKGDFIGGLDRSPCRDGVFEGGYGDYTKYSYGPYESEETFNEGMVQALRDRLPSKLLESENDPESMFWTREYILYQTVRALKGHTIVFTHGDLHGGNTLVRSDGTVVLLDWGLSGFWPEYWEFYRAMFNPPWRTSWDRMVERFIPPYYVEYDVMKRIFGTIWY</sequence>
<name>A0A5N6Z3F8_9EURO</name>
<dbReference type="InterPro" id="IPR002575">
    <property type="entry name" value="Aminoglycoside_PTrfase"/>
</dbReference>
<feature type="domain" description="Aminoglycoside phosphotransferase" evidence="2">
    <location>
        <begin position="380"/>
        <end position="588"/>
    </location>
</feature>
<gene>
    <name evidence="3" type="ORF">BDV28DRAFT_149236</name>
</gene>
<dbReference type="CDD" id="cd05120">
    <property type="entry name" value="APH_ChoK_like"/>
    <property type="match status" value="1"/>
</dbReference>
<evidence type="ECO:0000313" key="4">
    <source>
        <dbReference type="Proteomes" id="UP000327118"/>
    </source>
</evidence>
<dbReference type="Proteomes" id="UP000327118">
    <property type="component" value="Unassembled WGS sequence"/>
</dbReference>
<feature type="compositionally biased region" description="Low complexity" evidence="1">
    <location>
        <begin position="313"/>
        <end position="325"/>
    </location>
</feature>
<dbReference type="SUPFAM" id="SSF56112">
    <property type="entry name" value="Protein kinase-like (PK-like)"/>
    <property type="match status" value="1"/>
</dbReference>
<dbReference type="AlphaFoldDB" id="A0A5N6Z3F8"/>
<keyword evidence="4" id="KW-1185">Reference proteome</keyword>
<reference evidence="4" key="1">
    <citation type="submission" date="2019-04" db="EMBL/GenBank/DDBJ databases">
        <title>Friends and foes A comparative genomics studyof 23 Aspergillus species from section Flavi.</title>
        <authorList>
            <consortium name="DOE Joint Genome Institute"/>
            <person name="Kjaerbolling I."/>
            <person name="Vesth T."/>
            <person name="Frisvad J.C."/>
            <person name="Nybo J.L."/>
            <person name="Theobald S."/>
            <person name="Kildgaard S."/>
            <person name="Isbrandt T."/>
            <person name="Kuo A."/>
            <person name="Sato A."/>
            <person name="Lyhne E.K."/>
            <person name="Kogle M.E."/>
            <person name="Wiebenga A."/>
            <person name="Kun R.S."/>
            <person name="Lubbers R.J."/>
            <person name="Makela M.R."/>
            <person name="Barry K."/>
            <person name="Chovatia M."/>
            <person name="Clum A."/>
            <person name="Daum C."/>
            <person name="Haridas S."/>
            <person name="He G."/>
            <person name="LaButti K."/>
            <person name="Lipzen A."/>
            <person name="Mondo S."/>
            <person name="Riley R."/>
            <person name="Salamov A."/>
            <person name="Simmons B.A."/>
            <person name="Magnuson J.K."/>
            <person name="Henrissat B."/>
            <person name="Mortensen U.H."/>
            <person name="Larsen T.O."/>
            <person name="Devries R.P."/>
            <person name="Grigoriev I.V."/>
            <person name="Machida M."/>
            <person name="Baker S.E."/>
            <person name="Andersen M.R."/>
        </authorList>
    </citation>
    <scope>NUCLEOTIDE SEQUENCE [LARGE SCALE GENOMIC DNA]</scope>
    <source>
        <strain evidence="4">CBS 553.77</strain>
    </source>
</reference>
<feature type="region of interest" description="Disordered" evidence="1">
    <location>
        <begin position="281"/>
        <end position="326"/>
    </location>
</feature>
<feature type="compositionally biased region" description="Basic and acidic residues" evidence="1">
    <location>
        <begin position="289"/>
        <end position="304"/>
    </location>
</feature>
<dbReference type="PANTHER" id="PTHR21310">
    <property type="entry name" value="AMINOGLYCOSIDE PHOSPHOTRANSFERASE-RELATED-RELATED"/>
    <property type="match status" value="1"/>
</dbReference>
<evidence type="ECO:0000313" key="3">
    <source>
        <dbReference type="EMBL" id="KAE8352201.1"/>
    </source>
</evidence>
<dbReference type="PANTHER" id="PTHR21310:SF58">
    <property type="entry name" value="AMINOGLYCOSIDE PHOSPHOTRANSFERASE DOMAIN-CONTAINING PROTEIN"/>
    <property type="match status" value="1"/>
</dbReference>
<proteinExistence type="predicted"/>
<dbReference type="OrthoDB" id="8300194at2759"/>
<organism evidence="3 4">
    <name type="scientific">Aspergillus coremiiformis</name>
    <dbReference type="NCBI Taxonomy" id="138285"/>
    <lineage>
        <taxon>Eukaryota</taxon>
        <taxon>Fungi</taxon>
        <taxon>Dikarya</taxon>
        <taxon>Ascomycota</taxon>
        <taxon>Pezizomycotina</taxon>
        <taxon>Eurotiomycetes</taxon>
        <taxon>Eurotiomycetidae</taxon>
        <taxon>Eurotiales</taxon>
        <taxon>Aspergillaceae</taxon>
        <taxon>Aspergillus</taxon>
        <taxon>Aspergillus subgen. Circumdati</taxon>
    </lineage>
</organism>
<evidence type="ECO:0000259" key="2">
    <source>
        <dbReference type="Pfam" id="PF01636"/>
    </source>
</evidence>